<name>A0A1V4SYR4_9CLOT</name>
<feature type="domain" description="NAD-dependent epimerase/dehydratase" evidence="1">
    <location>
        <begin position="4"/>
        <end position="251"/>
    </location>
</feature>
<proteinExistence type="predicted"/>
<dbReference type="InterPro" id="IPR036291">
    <property type="entry name" value="NAD(P)-bd_dom_sf"/>
</dbReference>
<keyword evidence="2" id="KW-0456">Lyase</keyword>
<dbReference type="RefSeq" id="WP_080021617.1">
    <property type="nucleotide sequence ID" value="NZ_LTAY01000015.1"/>
</dbReference>
<dbReference type="AlphaFoldDB" id="A0A1V4SYR4"/>
<dbReference type="GO" id="GO:0008460">
    <property type="term" value="F:dTDP-glucose 4,6-dehydratase activity"/>
    <property type="evidence" value="ECO:0007669"/>
    <property type="project" value="UniProtKB-EC"/>
</dbReference>
<dbReference type="Gene3D" id="3.40.50.720">
    <property type="entry name" value="NAD(P)-binding Rossmann-like Domain"/>
    <property type="match status" value="1"/>
</dbReference>
<protein>
    <submittedName>
        <fullName evidence="2">dTDP-glucose 4,6-dehydratase</fullName>
        <ecNumber evidence="2">4.2.1.46</ecNumber>
    </submittedName>
</protein>
<dbReference type="SUPFAM" id="SSF51735">
    <property type="entry name" value="NAD(P)-binding Rossmann-fold domains"/>
    <property type="match status" value="1"/>
</dbReference>
<sequence>MKKIIIFGASGNIGSYFTKYCKEYFNNKEYEIIASGRKETAIFDKIGIKYISVDITKESDFEKLPKNDIYAIILLAAKIPSYMDVYNPKEYLESNIIGAFNVLEYCRKVKADRILYTQTTFDISEYFGENVVLKPELDKKFSYTGDHAIYVISKNTAIDLIEHYHQEFGLKKFIFRLPTIYNYSSYHYYYPDGVKKKRPIYIMIENAIKGKPIELWGNPKYSKDMVHVYDFSQMLCKAIEVDRKSGMYNVGTGNPITLEEQIKTIIDVFSPIDKKSEIIYKPEKPCGGGFLMDISNAKEELGYEPVYNCRKLFEDYKKEMEINRFKELRGE</sequence>
<dbReference type="Proteomes" id="UP000191448">
    <property type="component" value="Unassembled WGS sequence"/>
</dbReference>
<gene>
    <name evidence="2" type="primary">rfbB_2</name>
    <name evidence="2" type="ORF">CLTHE_02280</name>
</gene>
<dbReference type="PANTHER" id="PTHR43245">
    <property type="entry name" value="BIFUNCTIONAL POLYMYXIN RESISTANCE PROTEIN ARNA"/>
    <property type="match status" value="1"/>
</dbReference>
<comment type="caution">
    <text evidence="2">The sequence shown here is derived from an EMBL/GenBank/DDBJ whole genome shotgun (WGS) entry which is preliminary data.</text>
</comment>
<dbReference type="EC" id="4.2.1.46" evidence="2"/>
<evidence type="ECO:0000259" key="1">
    <source>
        <dbReference type="Pfam" id="PF01370"/>
    </source>
</evidence>
<dbReference type="InterPro" id="IPR050177">
    <property type="entry name" value="Lipid_A_modif_metabolic_enz"/>
</dbReference>
<dbReference type="EMBL" id="LTAY01000015">
    <property type="protein sequence ID" value="OPX50371.1"/>
    <property type="molecule type" value="Genomic_DNA"/>
</dbReference>
<evidence type="ECO:0000313" key="2">
    <source>
        <dbReference type="EMBL" id="OPX50371.1"/>
    </source>
</evidence>
<reference evidence="2 3" key="1">
    <citation type="submission" date="2016-02" db="EMBL/GenBank/DDBJ databases">
        <title>Genome sequence of Clostridium thermobutyricum DSM 4928.</title>
        <authorList>
            <person name="Poehlein A."/>
            <person name="Daniel R."/>
        </authorList>
    </citation>
    <scope>NUCLEOTIDE SEQUENCE [LARGE SCALE GENOMIC DNA]</scope>
    <source>
        <strain evidence="2 3">DSM 4928</strain>
    </source>
</reference>
<dbReference type="InterPro" id="IPR001509">
    <property type="entry name" value="Epimerase_deHydtase"/>
</dbReference>
<accession>A0A1V4SYR4</accession>
<dbReference type="PANTHER" id="PTHR43245:SF13">
    <property type="entry name" value="UDP-D-APIOSE_UDP-D-XYLOSE SYNTHASE 2"/>
    <property type="match status" value="1"/>
</dbReference>
<evidence type="ECO:0000313" key="3">
    <source>
        <dbReference type="Proteomes" id="UP000191448"/>
    </source>
</evidence>
<dbReference type="OrthoDB" id="142826at2"/>
<organism evidence="2 3">
    <name type="scientific">Clostridium thermobutyricum DSM 4928</name>
    <dbReference type="NCBI Taxonomy" id="1121339"/>
    <lineage>
        <taxon>Bacteria</taxon>
        <taxon>Bacillati</taxon>
        <taxon>Bacillota</taxon>
        <taxon>Clostridia</taxon>
        <taxon>Eubacteriales</taxon>
        <taxon>Clostridiaceae</taxon>
        <taxon>Clostridium</taxon>
    </lineage>
</organism>
<dbReference type="Pfam" id="PF01370">
    <property type="entry name" value="Epimerase"/>
    <property type="match status" value="1"/>
</dbReference>